<dbReference type="STRING" id="272562.CA_C3000"/>
<evidence type="ECO:0000259" key="1">
    <source>
        <dbReference type="Pfam" id="PF22746"/>
    </source>
</evidence>
<reference evidence="2 3" key="1">
    <citation type="journal article" date="2001" name="J. Bacteriol.">
        <title>Genome sequence and comparative analysis of the solvent-producing bacterium Clostridium acetobutylicum.</title>
        <authorList>
            <person name="Nolling J."/>
            <person name="Breton G."/>
            <person name="Omelchenko M.V."/>
            <person name="Makarova K.S."/>
            <person name="Zeng Q."/>
            <person name="Gibson R."/>
            <person name="Lee H.M."/>
            <person name="Dubois J."/>
            <person name="Qiu D."/>
            <person name="Hitti J."/>
            <person name="Wolf Y.I."/>
            <person name="Tatusov R.L."/>
            <person name="Sabathe F."/>
            <person name="Doucette-Stamm L."/>
            <person name="Soucaille P."/>
            <person name="Daly M.J."/>
            <person name="Bennett G.N."/>
            <person name="Koonin E.V."/>
            <person name="Smith D.R."/>
        </authorList>
    </citation>
    <scope>NUCLEOTIDE SEQUENCE [LARGE SCALE GENOMIC DNA]</scope>
    <source>
        <strain evidence="3">ATCC 824 / DSM 792 / JCM 1419 / LMG 5710 / VKM B-1787</strain>
    </source>
</reference>
<dbReference type="RefSeq" id="WP_010966282.1">
    <property type="nucleotide sequence ID" value="NC_003030.1"/>
</dbReference>
<gene>
    <name evidence="2" type="ordered locus">CA_C3000</name>
</gene>
<dbReference type="OrthoDB" id="9808584at2"/>
<dbReference type="PATRIC" id="fig|272562.8.peg.3184"/>
<dbReference type="EMBL" id="AE001437">
    <property type="protein sequence ID" value="AAK80941.1"/>
    <property type="molecule type" value="Genomic_DNA"/>
</dbReference>
<keyword evidence="3" id="KW-1185">Reference proteome</keyword>
<dbReference type="Proteomes" id="UP000000814">
    <property type="component" value="Chromosome"/>
</dbReference>
<evidence type="ECO:0000313" key="2">
    <source>
        <dbReference type="EMBL" id="AAK80941.1"/>
    </source>
</evidence>
<evidence type="ECO:0000313" key="3">
    <source>
        <dbReference type="Proteomes" id="UP000000814"/>
    </source>
</evidence>
<name>Q97EV6_CLOAB</name>
<dbReference type="eggNOG" id="ENOG50334E2">
    <property type="taxonomic scope" value="Bacteria"/>
</dbReference>
<sequence>MSEEMLKILKMVEDGKINSEKAQELIEALDVSNGKGEIQVINNEDIMDKMLKIKVNSADGDNVDIKLPIKLIKTLLKTLGKLPIKETTPGMENIDLEVISEAIDNGLIGKIIDVKSAKGDNVEVVIE</sequence>
<feature type="domain" description="YvlB/LiaX N-terminal" evidence="1">
    <location>
        <begin position="3"/>
        <end position="31"/>
    </location>
</feature>
<dbReference type="HOGENOM" id="CLU_132548_2_1_9"/>
<dbReference type="KEGG" id="cac:CA_C3000"/>
<dbReference type="PIR" id="B97269">
    <property type="entry name" value="B97269"/>
</dbReference>
<organism evidence="2 3">
    <name type="scientific">Clostridium acetobutylicum (strain ATCC 824 / DSM 792 / JCM 1419 / IAM 19013 / LMG 5710 / NBRC 13948 / NRRL B-527 / VKM B-1787 / 2291 / W)</name>
    <dbReference type="NCBI Taxonomy" id="272562"/>
    <lineage>
        <taxon>Bacteria</taxon>
        <taxon>Bacillati</taxon>
        <taxon>Bacillota</taxon>
        <taxon>Clostridia</taxon>
        <taxon>Eubacteriales</taxon>
        <taxon>Clostridiaceae</taxon>
        <taxon>Clostridium</taxon>
    </lineage>
</organism>
<dbReference type="AlphaFoldDB" id="Q97EV6"/>
<proteinExistence type="predicted"/>
<dbReference type="InterPro" id="IPR053959">
    <property type="entry name" value="YvlB/LiaX_N"/>
</dbReference>
<accession>Q97EV6</accession>
<protein>
    <recommendedName>
        <fullName evidence="1">YvlB/LiaX N-terminal domain-containing protein</fullName>
    </recommendedName>
</protein>
<dbReference type="Pfam" id="PF22746">
    <property type="entry name" value="SHOCT-like_DUF2089-C"/>
    <property type="match status" value="1"/>
</dbReference>
<dbReference type="GeneID" id="44999487"/>